<protein>
    <submittedName>
        <fullName evidence="2">Uncharacterized protein</fullName>
    </submittedName>
</protein>
<dbReference type="AlphaFoldDB" id="A0A292GQC8"/>
<feature type="transmembrane region" description="Helical" evidence="1">
    <location>
        <begin position="48"/>
        <end position="81"/>
    </location>
</feature>
<evidence type="ECO:0000313" key="2">
    <source>
        <dbReference type="EMBL" id="BBA73447.1"/>
    </source>
</evidence>
<keyword evidence="1" id="KW-0812">Transmembrane</keyword>
<organism evidence="2">
    <name type="scientific">Ochrobactrum sp. PW1</name>
    <dbReference type="NCBI Taxonomy" id="1882222"/>
    <lineage>
        <taxon>Bacteria</taxon>
        <taxon>Pseudomonadati</taxon>
        <taxon>Pseudomonadota</taxon>
        <taxon>Alphaproteobacteria</taxon>
        <taxon>Hyphomicrobiales</taxon>
        <taxon>Brucellaceae</taxon>
        <taxon>Brucella/Ochrobactrum group</taxon>
        <taxon>Ochrobactrum</taxon>
    </lineage>
</organism>
<proteinExistence type="predicted"/>
<name>A0A292GQC8_9HYPH</name>
<reference evidence="2" key="1">
    <citation type="submission" date="2016-07" db="EMBL/GenBank/DDBJ databases">
        <title>Genomics reveals synergistic degradation of pyrene by five bacteria in a mangrove sediment-derived bacterial consortium.</title>
        <authorList>
            <person name="Wanapaisan P."/>
            <person name="Vejarano F."/>
            <person name="Chakraborty J."/>
            <person name="Shintani M."/>
            <person name="Muangchinda C."/>
            <person name="Laothamteep N."/>
            <person name="Suzuki-Minakuchi C."/>
            <person name="Inoue K."/>
            <person name="Nojiri H."/>
            <person name="Pinyakong O."/>
        </authorList>
    </citation>
    <scope>NUCLEOTIDE SEQUENCE</scope>
    <source>
        <strain evidence="2">PW1</strain>
    </source>
</reference>
<keyword evidence="1" id="KW-1133">Transmembrane helix</keyword>
<evidence type="ECO:0000256" key="1">
    <source>
        <dbReference type="SAM" id="Phobius"/>
    </source>
</evidence>
<dbReference type="EMBL" id="LC171366">
    <property type="protein sequence ID" value="BBA73447.1"/>
    <property type="molecule type" value="Genomic_DNA"/>
</dbReference>
<sequence length="88" mass="9617">MIRLRKLFYIALTSAVFGFIFLVGYTIQAGVNISDGGYHGIMKIVVDILSVFVEVFGAALAGGAIMIVALFAGIFAAVTIWRDKLYFY</sequence>
<accession>A0A292GQC8</accession>
<feature type="transmembrane region" description="Helical" evidence="1">
    <location>
        <begin position="7"/>
        <end position="28"/>
    </location>
</feature>
<keyword evidence="1" id="KW-0472">Membrane</keyword>